<evidence type="ECO:0000313" key="1">
    <source>
        <dbReference type="EMBL" id="OOW66297.1"/>
    </source>
</evidence>
<reference evidence="1 2" key="1">
    <citation type="submission" date="2015-12" db="EMBL/GenBank/DDBJ databases">
        <authorList>
            <person name="Bansal K."/>
            <person name="Midha S."/>
            <person name="Patil P.B."/>
        </authorList>
    </citation>
    <scope>NUCLEOTIDE SEQUENCE [LARGE SCALE GENOMIC DNA]</scope>
    <source>
        <strain evidence="1 2">LMG21719</strain>
    </source>
</reference>
<comment type="caution">
    <text evidence="1">The sequence shown here is derived from an EMBL/GenBank/DDBJ whole genome shotgun (WGS) entry which is preliminary data.</text>
</comment>
<dbReference type="Proteomes" id="UP000190018">
    <property type="component" value="Unassembled WGS sequence"/>
</dbReference>
<dbReference type="RefSeq" id="WP_078589986.1">
    <property type="nucleotide sequence ID" value="NZ_LOJT01000152.1"/>
</dbReference>
<accession>A0ABX3M0D9</accession>
<protein>
    <submittedName>
        <fullName evidence="1">Uncharacterized protein</fullName>
    </submittedName>
</protein>
<proteinExistence type="predicted"/>
<sequence length="82" mass="9205">MAYGYALIVDDKNASINEDTWQDLIKAPDFSFNTVAKVVVEHVRSGGSFSIISIEDVVMRRFDRVAELESFLAEAKLGRHQS</sequence>
<organism evidence="1 2">
    <name type="scientific">Xanthomonas cissicola</name>
    <dbReference type="NCBI Taxonomy" id="86186"/>
    <lineage>
        <taxon>Bacteria</taxon>
        <taxon>Pseudomonadati</taxon>
        <taxon>Pseudomonadota</taxon>
        <taxon>Gammaproteobacteria</taxon>
        <taxon>Lysobacterales</taxon>
        <taxon>Lysobacteraceae</taxon>
        <taxon>Xanthomonas</taxon>
    </lineage>
</organism>
<dbReference type="EMBL" id="LOJT01000152">
    <property type="protein sequence ID" value="OOW66297.1"/>
    <property type="molecule type" value="Genomic_DNA"/>
</dbReference>
<gene>
    <name evidence="1" type="ORF">Xant_21885</name>
</gene>
<keyword evidence="2" id="KW-1185">Reference proteome</keyword>
<evidence type="ECO:0000313" key="2">
    <source>
        <dbReference type="Proteomes" id="UP000190018"/>
    </source>
</evidence>
<name>A0ABX3M0D9_9XANT</name>